<sequence length="258" mass="27962">MTLRNKGFVTVVVNFESPAELASLRQPQPRVFGQAPLGASINIPGLVTIGPQFKIKGGLQGMMRVHANAEFQVTVASWDVAQSYPYKEDKPYDKDDLNIEDDGIGAAREGASNRTVGAEWSWDVGASGSLEVHFTLQITFGIVWYERLKIPNAAIGFGVDCYGRFYGKIGTGSSNNGKVNYCYGVDAGYKVSLFPGFPNLDRYWRITGQEVPILKSKDNCGESATSKRDLFGGLGGGMPQEWIGIGDGVDVDSAKMNT</sequence>
<dbReference type="AlphaFoldDB" id="A0AAE0K073"/>
<keyword evidence="2" id="KW-1185">Reference proteome</keyword>
<accession>A0AAE0K073</accession>
<dbReference type="EMBL" id="JAULSW010000011">
    <property type="protein sequence ID" value="KAK3367638.1"/>
    <property type="molecule type" value="Genomic_DNA"/>
</dbReference>
<evidence type="ECO:0000313" key="2">
    <source>
        <dbReference type="Proteomes" id="UP001285441"/>
    </source>
</evidence>
<evidence type="ECO:0000313" key="1">
    <source>
        <dbReference type="EMBL" id="KAK3367638.1"/>
    </source>
</evidence>
<name>A0AAE0K073_9PEZI</name>
<proteinExistence type="predicted"/>
<organism evidence="1 2">
    <name type="scientific">Podospora didyma</name>
    <dbReference type="NCBI Taxonomy" id="330526"/>
    <lineage>
        <taxon>Eukaryota</taxon>
        <taxon>Fungi</taxon>
        <taxon>Dikarya</taxon>
        <taxon>Ascomycota</taxon>
        <taxon>Pezizomycotina</taxon>
        <taxon>Sordariomycetes</taxon>
        <taxon>Sordariomycetidae</taxon>
        <taxon>Sordariales</taxon>
        <taxon>Podosporaceae</taxon>
        <taxon>Podospora</taxon>
    </lineage>
</organism>
<gene>
    <name evidence="1" type="ORF">B0H63DRAFT_529349</name>
</gene>
<reference evidence="1" key="1">
    <citation type="journal article" date="2023" name="Mol. Phylogenet. Evol.">
        <title>Genome-scale phylogeny and comparative genomics of the fungal order Sordariales.</title>
        <authorList>
            <person name="Hensen N."/>
            <person name="Bonometti L."/>
            <person name="Westerberg I."/>
            <person name="Brannstrom I.O."/>
            <person name="Guillou S."/>
            <person name="Cros-Aarteil S."/>
            <person name="Calhoun S."/>
            <person name="Haridas S."/>
            <person name="Kuo A."/>
            <person name="Mondo S."/>
            <person name="Pangilinan J."/>
            <person name="Riley R."/>
            <person name="LaButti K."/>
            <person name="Andreopoulos B."/>
            <person name="Lipzen A."/>
            <person name="Chen C."/>
            <person name="Yan M."/>
            <person name="Daum C."/>
            <person name="Ng V."/>
            <person name="Clum A."/>
            <person name="Steindorff A."/>
            <person name="Ohm R.A."/>
            <person name="Martin F."/>
            <person name="Silar P."/>
            <person name="Natvig D.O."/>
            <person name="Lalanne C."/>
            <person name="Gautier V."/>
            <person name="Ament-Velasquez S.L."/>
            <person name="Kruys A."/>
            <person name="Hutchinson M.I."/>
            <person name="Powell A.J."/>
            <person name="Barry K."/>
            <person name="Miller A.N."/>
            <person name="Grigoriev I.V."/>
            <person name="Debuchy R."/>
            <person name="Gladieux P."/>
            <person name="Hiltunen Thoren M."/>
            <person name="Johannesson H."/>
        </authorList>
    </citation>
    <scope>NUCLEOTIDE SEQUENCE</scope>
    <source>
        <strain evidence="1">CBS 232.78</strain>
    </source>
</reference>
<reference evidence="1" key="2">
    <citation type="submission" date="2023-06" db="EMBL/GenBank/DDBJ databases">
        <authorList>
            <consortium name="Lawrence Berkeley National Laboratory"/>
            <person name="Haridas S."/>
            <person name="Hensen N."/>
            <person name="Bonometti L."/>
            <person name="Westerberg I."/>
            <person name="Brannstrom I.O."/>
            <person name="Guillou S."/>
            <person name="Cros-Aarteil S."/>
            <person name="Calhoun S."/>
            <person name="Kuo A."/>
            <person name="Mondo S."/>
            <person name="Pangilinan J."/>
            <person name="Riley R."/>
            <person name="LaButti K."/>
            <person name="Andreopoulos B."/>
            <person name="Lipzen A."/>
            <person name="Chen C."/>
            <person name="Yanf M."/>
            <person name="Daum C."/>
            <person name="Ng V."/>
            <person name="Clum A."/>
            <person name="Steindorff A."/>
            <person name="Ohm R."/>
            <person name="Martin F."/>
            <person name="Silar P."/>
            <person name="Natvig D."/>
            <person name="Lalanne C."/>
            <person name="Gautier V."/>
            <person name="Ament-velasquez S.L."/>
            <person name="Kruys A."/>
            <person name="Hutchinson M.I."/>
            <person name="Powell A.J."/>
            <person name="Barry K."/>
            <person name="Miller A.N."/>
            <person name="Grigoriev I.V."/>
            <person name="Debuchy R."/>
            <person name="Gladieux P."/>
            <person name="Thoren M.H."/>
            <person name="Johannesson H."/>
        </authorList>
    </citation>
    <scope>NUCLEOTIDE SEQUENCE</scope>
    <source>
        <strain evidence="1">CBS 232.78</strain>
    </source>
</reference>
<protein>
    <submittedName>
        <fullName evidence="1">Uncharacterized protein</fullName>
    </submittedName>
</protein>
<comment type="caution">
    <text evidence="1">The sequence shown here is derived from an EMBL/GenBank/DDBJ whole genome shotgun (WGS) entry which is preliminary data.</text>
</comment>
<dbReference type="Proteomes" id="UP001285441">
    <property type="component" value="Unassembled WGS sequence"/>
</dbReference>